<dbReference type="Pfam" id="PF05970">
    <property type="entry name" value="PIF1"/>
    <property type="match status" value="1"/>
</dbReference>
<dbReference type="FunFam" id="3.40.50.300:FF:001498">
    <property type="entry name" value="ATP-dependent DNA helicase"/>
    <property type="match status" value="1"/>
</dbReference>
<reference evidence="3" key="1">
    <citation type="submission" date="2020-01" db="EMBL/GenBank/DDBJ databases">
        <authorList>
            <person name="Seo Y.L."/>
        </authorList>
    </citation>
    <scope>NUCLEOTIDE SEQUENCE</scope>
    <source>
        <strain evidence="3">R11</strain>
    </source>
</reference>
<dbReference type="Gene3D" id="3.40.50.300">
    <property type="entry name" value="P-loop containing nucleotide triphosphate hydrolases"/>
    <property type="match status" value="2"/>
</dbReference>
<dbReference type="RefSeq" id="WP_166584075.1">
    <property type="nucleotide sequence ID" value="NZ_WWEO01000034.1"/>
</dbReference>
<evidence type="ECO:0000313" key="4">
    <source>
        <dbReference type="Proteomes" id="UP000638732"/>
    </source>
</evidence>
<comment type="caution">
    <text evidence="3">The sequence shown here is derived from an EMBL/GenBank/DDBJ whole genome shotgun (WGS) entry which is preliminary data.</text>
</comment>
<dbReference type="Proteomes" id="UP000638732">
    <property type="component" value="Unassembled WGS sequence"/>
</dbReference>
<accession>A0A966DQI5</accession>
<dbReference type="InterPro" id="IPR010285">
    <property type="entry name" value="DNA_helicase_pif1-like_DEAD"/>
</dbReference>
<dbReference type="SUPFAM" id="SSF52540">
    <property type="entry name" value="P-loop containing nucleoside triphosphate hydrolases"/>
    <property type="match status" value="2"/>
</dbReference>
<evidence type="ECO:0000259" key="1">
    <source>
        <dbReference type="Pfam" id="PF05970"/>
    </source>
</evidence>
<dbReference type="InterPro" id="IPR029491">
    <property type="entry name" value="Helicase_HTH"/>
</dbReference>
<dbReference type="InterPro" id="IPR051055">
    <property type="entry name" value="PIF1_helicase"/>
</dbReference>
<dbReference type="GO" id="GO:0000723">
    <property type="term" value="P:telomere maintenance"/>
    <property type="evidence" value="ECO:0007669"/>
    <property type="project" value="InterPro"/>
</dbReference>
<feature type="domain" description="DNA helicase Pif1-like DEAD-box helicase" evidence="1">
    <location>
        <begin position="11"/>
        <end position="224"/>
    </location>
</feature>
<dbReference type="CDD" id="cd18809">
    <property type="entry name" value="SF1_C_RecD"/>
    <property type="match status" value="1"/>
</dbReference>
<reference evidence="3" key="2">
    <citation type="submission" date="2020-10" db="EMBL/GenBank/DDBJ databases">
        <title>Mucilaginibacter sp. nov., isolated from soil.</title>
        <authorList>
            <person name="Jeon C.O."/>
        </authorList>
    </citation>
    <scope>NUCLEOTIDE SEQUENCE</scope>
    <source>
        <strain evidence="3">R11</strain>
    </source>
</reference>
<proteinExistence type="predicted"/>
<dbReference type="InterPro" id="IPR027417">
    <property type="entry name" value="P-loop_NTPase"/>
</dbReference>
<evidence type="ECO:0000259" key="2">
    <source>
        <dbReference type="Pfam" id="PF14493"/>
    </source>
</evidence>
<protein>
    <submittedName>
        <fullName evidence="3">AAA family ATPase</fullName>
    </submittedName>
</protein>
<dbReference type="GO" id="GO:0006281">
    <property type="term" value="P:DNA repair"/>
    <property type="evidence" value="ECO:0007669"/>
    <property type="project" value="InterPro"/>
</dbReference>
<dbReference type="PANTHER" id="PTHR47642">
    <property type="entry name" value="ATP-DEPENDENT DNA HELICASE"/>
    <property type="match status" value="1"/>
</dbReference>
<name>A0A966DQI5_9SPHI</name>
<sequence>MEETENKELKLVEKYINQTNRNIFLTGKAGTGKTTFLRQLKTSTQKSFVIAAPTGIAALNAGGVTLHSLFNLPNALFLPESATKQPLVNIITQQHVLKSASYSTAKLELLKNLELLVIDEVSMLRADLLDMIDLLLRQLRSELTTPFGGLQVLFIGDLFQLSPVLGSKEEVAFSAFYPSPYFFDSNAVRQSDVVYIELHKVYRQSDLHFIELLNKIRHNEIEQKDLDELNRKIFLPSENSKKQFITLTSHISKVDEINARKLLELGGEAYSFPAQVTGKFDHKNFPGEAVLHIKPGAQVMVTKNDPSKKKRYYNGKIGQVHKISEEGISLIFSDSIEPVMIQKETWKNIAYGFENEKATTTMVGELKQFPIRLAWAVTIHKSQGLSFDQAVIDAADSFSEGQVYVALSRLTNFEGLYLASPLSKDILKQNETVVNYIKECEKSSFPESLLQQETSRYIFELLMNCFNWNFISDHIRLIIRQVDSWRIANKFEKLVKTEEIDQLVAQQQEISLKLIRQLSDLTAVAIVDYSFLFQRVKAARDYFTGVLDNKLSPLVSAVLSSAASDKDQKEFLQSLTKMDDLIYRKKVDLSAAEELAKGLLNGIDVENLLLNYENAKRPAPGPPQAIKAPVKHKLNSKQATQLKSLEYFRNQLTIPEIAAKRQLAIHVIESHITELIKAGAIKLQEVLPEEKISFLLPLIANGNVDINELRVTVGNAYSFFELRAAINHVIRNS</sequence>
<organism evidence="3 4">
    <name type="scientific">Mucilaginibacter agri</name>
    <dbReference type="NCBI Taxonomy" id="2695265"/>
    <lineage>
        <taxon>Bacteria</taxon>
        <taxon>Pseudomonadati</taxon>
        <taxon>Bacteroidota</taxon>
        <taxon>Sphingobacteriia</taxon>
        <taxon>Sphingobacteriales</taxon>
        <taxon>Sphingobacteriaceae</taxon>
        <taxon>Mucilaginibacter</taxon>
    </lineage>
</organism>
<dbReference type="EMBL" id="WWEO01000034">
    <property type="protein sequence ID" value="NCD68048.1"/>
    <property type="molecule type" value="Genomic_DNA"/>
</dbReference>
<dbReference type="GO" id="GO:0003678">
    <property type="term" value="F:DNA helicase activity"/>
    <property type="evidence" value="ECO:0007669"/>
    <property type="project" value="InterPro"/>
</dbReference>
<feature type="domain" description="Helicase Helix-turn-helix" evidence="2">
    <location>
        <begin position="640"/>
        <end position="726"/>
    </location>
</feature>
<keyword evidence="4" id="KW-1185">Reference proteome</keyword>
<gene>
    <name evidence="3" type="ORF">GSY63_01620</name>
</gene>
<dbReference type="AlphaFoldDB" id="A0A966DQI5"/>
<dbReference type="Pfam" id="PF14493">
    <property type="entry name" value="HTH_40"/>
    <property type="match status" value="1"/>
</dbReference>
<evidence type="ECO:0000313" key="3">
    <source>
        <dbReference type="EMBL" id="NCD68048.1"/>
    </source>
</evidence>